<accession>A0A2J5HPC5</accession>
<dbReference type="PANTHER" id="PTHR15678:SF6">
    <property type="entry name" value="BRIDGE-LIKE LIPID TRANSFER PROTEIN FAMILY MEMBER 2"/>
    <property type="match status" value="1"/>
</dbReference>
<feature type="compositionally biased region" description="Basic and acidic residues" evidence="2">
    <location>
        <begin position="1905"/>
        <end position="1915"/>
    </location>
</feature>
<reference evidence="7" key="1">
    <citation type="submission" date="2017-12" db="EMBL/GenBank/DDBJ databases">
        <authorList>
            <consortium name="DOE Joint Genome Institute"/>
            <person name="Mondo S.J."/>
            <person name="Kjaerbolling I."/>
            <person name="Vesth T.C."/>
            <person name="Frisvad J.C."/>
            <person name="Nybo J.L."/>
            <person name="Theobald S."/>
            <person name="Kuo A."/>
            <person name="Bowyer P."/>
            <person name="Matsuda Y."/>
            <person name="Lyhne E.K."/>
            <person name="Kogle M.E."/>
            <person name="Clum A."/>
            <person name="Lipzen A."/>
            <person name="Salamov A."/>
            <person name="Ngan C.Y."/>
            <person name="Daum C."/>
            <person name="Chiniquy J."/>
            <person name="Barry K."/>
            <person name="LaButti K."/>
            <person name="Haridas S."/>
            <person name="Simmons B.A."/>
            <person name="Magnuson J.K."/>
            <person name="Mortensen U.H."/>
            <person name="Larsen T.O."/>
            <person name="Grigoriev I.V."/>
            <person name="Baker S.E."/>
            <person name="Andersen M.R."/>
            <person name="Nordberg H.P."/>
            <person name="Cantor M.N."/>
            <person name="Hua S.X."/>
        </authorList>
    </citation>
    <scope>NUCLEOTIDE SEQUENCE [LARGE SCALE GENOMIC DNA]</scope>
    <source>
        <strain evidence="7">IBT 19404</strain>
    </source>
</reference>
<name>A0A2J5HPC5_9EURO</name>
<dbReference type="InterPro" id="IPR045167">
    <property type="entry name" value="Hobbit"/>
</dbReference>
<dbReference type="Proteomes" id="UP000235023">
    <property type="component" value="Unassembled WGS sequence"/>
</dbReference>
<feature type="compositionally biased region" description="Polar residues" evidence="2">
    <location>
        <begin position="2825"/>
        <end position="2846"/>
    </location>
</feature>
<organism evidence="6 7">
    <name type="scientific">Aspergillus taichungensis</name>
    <dbReference type="NCBI Taxonomy" id="482145"/>
    <lineage>
        <taxon>Eukaryota</taxon>
        <taxon>Fungi</taxon>
        <taxon>Dikarya</taxon>
        <taxon>Ascomycota</taxon>
        <taxon>Pezizomycotina</taxon>
        <taxon>Eurotiomycetes</taxon>
        <taxon>Eurotiomycetidae</taxon>
        <taxon>Eurotiales</taxon>
        <taxon>Aspergillaceae</taxon>
        <taxon>Aspergillus</taxon>
        <taxon>Aspergillus subgen. Circumdati</taxon>
    </lineage>
</organism>
<dbReference type="OrthoDB" id="1562405at2759"/>
<feature type="domain" description="FMP27 SW motif-containing RBG unit" evidence="4">
    <location>
        <begin position="1138"/>
        <end position="1240"/>
    </location>
</feature>
<evidence type="ECO:0000259" key="5">
    <source>
        <dbReference type="SMART" id="SM01216"/>
    </source>
</evidence>
<keyword evidence="1" id="KW-0175">Coiled coil</keyword>
<feature type="compositionally biased region" description="Basic and acidic residues" evidence="2">
    <location>
        <begin position="2847"/>
        <end position="2861"/>
    </location>
</feature>
<dbReference type="EMBL" id="KZ559565">
    <property type="protein sequence ID" value="PLN79103.1"/>
    <property type="molecule type" value="Genomic_DNA"/>
</dbReference>
<dbReference type="SMART" id="SM01214">
    <property type="entry name" value="Fmp27_GFWDK"/>
    <property type="match status" value="1"/>
</dbReference>
<sequence length="2910" mass="329966">MTLFNPTTVLVGFLLLYLSSFLIFAIVRIATGISIQRIGYFSLRRIAYSPREGVHIELRGLGLSLHPPSFAQPTWLSLRFTDLKVTLDRSALEKGKEKEKEKEEDSPGKTETPQEPLSPGVEKQRPDEAVGSPSPAPGKTWKTLNKLKESVKKLHRKIHWLKLVDVVAVNTTLNFVEAGQIQVGSLSLAVDTRRKMVDRGKVFRRNKNASGEQPPAEWILNVQNVLLSVDGGEPTELLDNIGVNVHGILHRDFEGLRDVSIAFKIGRMHIPYDDLMTVMQRIKKFRQGGTTAAPNDLDREIYFDDFVEELERPGSRDAEIVQTVADSKEFASSLLRGVQEIQVALSFFRLSRAIQPASPKQSSVYLNVVSHELGLDLHRMDQNSPAHRMYFQRNDVAHQALLAAISLSVSLDDSSGETDNILYIPMATTTIKTTLPSKTISHFDEVNPEDKNTNILFANLVVTSPSLDLEPRHVSRLLGLVQDRAQSPRGKKKPRNNHRLISRLLPKTNIKLSVHEPVIRFILPISSESSSTSDDYNLLISSISSISLDIESSHSSEGGVHYSLSSIYRVASHKLYYQTPSGIKHNLLTTENLEIKVLLSASPEVCVIASGSLNTCSAHMVNGEVNHGIQQVVEQFKSQLGPKKVVHPPIEERKPSFLRRVPSWLLRFQFEATSCSLEIAGVDSSVSEVSRGVSLQLQSWTADYRAQKPEPTTISVARRRTPSHSTIGGDESPFRFPPTSPPKQTPRGAADGRRLAFHARVFEGFVIESDDYLEPEPFFSLPRFEVALSTLSDRVGPIFNINSVFKGVYLQYSLYRYYCLGVALSVLQTAFLHHPPPAVPDQPPPSRGGSRDFSYRPPPPSQRRELVTVDVRATVVQLKTSLPSDPPMLFQVYGFTAGSHRLSAPFMRAGLIRIHAEAPKLKGVWARIVGMTNVRIDLRRLKLKHGANLIEEKSIDVWADFIRVGVPHHMVMHRIFDNLINTSKALKQLHHRIQNRSPDFISVREPEEPKKVPRISVRSKALLFELEDDAFEWKLGCIYRTGLLEQRQRQAREEAFELKLQKVRDSGQRRASSRLRARSSHRTLRSERVSQETRRSKSAGPTPRKDTSDKKRGRGRKLRYDTEGAACISCDSKVSDEAAWYRLQEHNARAWKQKIDSALRFQGSSIKEVRHLFAGVDEPPEDVEETETLLSIPNRPALLGALISDINLVIDKPFFPTEEYPVFLHKIGKGMPMDMKYGLLIPMSFNLDMGEARVTLRDYPLDLVHIPALRPGQSPRLPSWSLRTNFVIGEEFRDYKSARQVQLQLVPPGELPDGTASPPFDIKVWRSVSPVKTYSDPTIEINTSLPTSISWGMSYQPVIQDMMKIIEGFTKTEIDPSDRVGFWDKIRLSFHSRLRVVWKEDGDVHLRLKGSRDPYVVTGFGAGFVICWRKDVKWDIHTSDDPKEFMAVTSGEFVMAIPDYSHEARYMAEATTQDMETASSTSDMKNAALFKKVVMKLSGDVRVGAGLVFERNLSESERSFLFKPHYDVVLRNPLYVDPAEREDYDAYRGFRSNHIHLSVAVIAPESRNWCVNHVQPSSSYNAIHLSPRFFTHFFNWWSLFSGVMSLPVRQGPLWPGITKTSKKFNRHLATVKYKVLLAPLFVAHIYKHKDREDYAEDVVTATGLKVRLDSLKLDLHQRREQIKTLAKGRLKQTQASAMRINQAQLDLQAADFRAVSASIEGTNFDDIEKNKDDIISSFQQPVASVDLSKFTIPDQNLDWVDMDDFVELDWILPQESNPRTQILPLAFTPCFTYFRETDHGGIMPDQTGYSTFGHEPTHDCVMSENNEPRRVQMELIRDRLATVEAQIRDCERTVGEQELQMAREVGHDPALKKKHADYLKHSESLTRRRGFLVAGLQRLERQLAREEKTPIDKNPESIATDSASRTGFDSPVEGRDADMDGFYSSPNDEFASDFNNRFMLHNTQFKWNNSLRNIILRYSHQVGQRRGFVYYMSRRAVKFILDIVDEQSKNQRRQSKLFRSASRRPSDCRGLVDDEDDDSVEERIEQLLNDAKRFVNAEELDAEEKKKHDNMSSDGSSENIMPEFTPQNSYHLRLIAPQIQLQSEKNQKSVLLVAAKGMQLQVVSIMDKERVSDDVSGLVQRRFSLDMDGAQFFVATQKNLMNHLQFYAGNKYGNSPGSAWPPWLTLEAMFDFELNPFGFSRIIQKTSASLRYDKYNNLRLKYNEEVAKGQNDHPQLLDGQESRMDQISVDFPRFRAICDSAEYYSMYIIVLDLLLYREPLEKVRNERLERIMLTSDFSDLRGAPEMVFKLQARIRQLEEIKEHFQIHAKYLDRQGWEDRLMLEKDLSQCEDELFFLMKAITTSQRKLEPTMGGANGVLRWNISASEIAWHLMKDETEPLVEFQLRNAEYDRTDNSDGSNHNLVAVERLYGLNLLPDAIYPQIIVPYLDQAKNLDDQTDHMIKVKWHMQEAVAGIPVLDDFEVSLFPLKVQLERELGQKVFEYIFPNVGSAAFENGGFSPFMIKNVKPLEDSDEEEDGSPGEAPSAPENSDVSTDDLLTKGPGAIELRLHPTLSLSEETRPRTQGRLTQSRGLALTPLNKDNKQSDGIRRPATSGALTKKKSGDSLRLLSRQQLTEKPAVNGSTPKEAEEKGRKFALARTNKASKSKEATDDLSQMMSRASNYMTLAHVKVHDVVLCLSYKGKGDHNFEDLHDFVFRLPVLEYRNKTWSNLDLALRLKKDVIKALISHAPAILGNKFSHHRPSKQQQKKHREMANTFQLLHNPDSSAATISDKSMVSADSNSESFESRSQRSQRSDIQSGTFPLGRSNSMGSSMLSTPESGLASDTRSVSEVDADARWEQSRRFINPTSRPVTSGPAMPRTHTTKYWDGPSDEGSKSTFRSLGRKLMPSRK</sequence>
<dbReference type="SMART" id="SM01215">
    <property type="entry name" value="Fmp27_SW"/>
    <property type="match status" value="1"/>
</dbReference>
<evidence type="ECO:0000313" key="6">
    <source>
        <dbReference type="EMBL" id="PLN79103.1"/>
    </source>
</evidence>
<feature type="region of interest" description="Disordered" evidence="2">
    <location>
        <begin position="836"/>
        <end position="863"/>
    </location>
</feature>
<dbReference type="InterPro" id="IPR019441">
    <property type="entry name" value="FMP27/BLTP2/Hobbit_GFWDK_RBG"/>
</dbReference>
<feature type="domain" description="FMP27 WPPW motif-containing RBG unit" evidence="5">
    <location>
        <begin position="1663"/>
        <end position="2189"/>
    </location>
</feature>
<dbReference type="Pfam" id="PF10344">
    <property type="entry name" value="Hobbit"/>
    <property type="match status" value="1"/>
</dbReference>
<feature type="region of interest" description="Disordered" evidence="2">
    <location>
        <begin position="717"/>
        <end position="750"/>
    </location>
</feature>
<feature type="region of interest" description="Disordered" evidence="2">
    <location>
        <begin position="2059"/>
        <end position="2079"/>
    </location>
</feature>
<proteinExistence type="predicted"/>
<evidence type="ECO:0000313" key="7">
    <source>
        <dbReference type="Proteomes" id="UP000235023"/>
    </source>
</evidence>
<feature type="coiled-coil region" evidence="1">
    <location>
        <begin position="1833"/>
        <end position="1860"/>
    </location>
</feature>
<dbReference type="PANTHER" id="PTHR15678">
    <property type="entry name" value="ANTIGEN MLAA-22-RELATED"/>
    <property type="match status" value="1"/>
</dbReference>
<evidence type="ECO:0000259" key="3">
    <source>
        <dbReference type="SMART" id="SM01214"/>
    </source>
</evidence>
<evidence type="ECO:0000259" key="4">
    <source>
        <dbReference type="SMART" id="SM01215"/>
    </source>
</evidence>
<gene>
    <name evidence="6" type="ORF">BDW42DRAFT_173537</name>
</gene>
<evidence type="ECO:0000256" key="2">
    <source>
        <dbReference type="SAM" id="MobiDB-lite"/>
    </source>
</evidence>
<evidence type="ECO:0000256" key="1">
    <source>
        <dbReference type="SAM" id="Coils"/>
    </source>
</evidence>
<keyword evidence="7" id="KW-1185">Reference proteome</keyword>
<feature type="region of interest" description="Disordered" evidence="2">
    <location>
        <begin position="2011"/>
        <end position="2037"/>
    </location>
</feature>
<feature type="domain" description="FMP27/BLTP2/Hobbit GFWDK motif-containing RBG unit" evidence="3">
    <location>
        <begin position="1258"/>
        <end position="1417"/>
    </location>
</feature>
<dbReference type="SMART" id="SM01216">
    <property type="entry name" value="Fmp27_WPPW"/>
    <property type="match status" value="1"/>
</dbReference>
<feature type="region of interest" description="Disordered" evidence="2">
    <location>
        <begin position="2529"/>
        <end position="2671"/>
    </location>
</feature>
<dbReference type="InterPro" id="IPR019415">
    <property type="entry name" value="FMP27_SW_RBG"/>
</dbReference>
<feature type="region of interest" description="Disordered" evidence="2">
    <location>
        <begin position="1067"/>
        <end position="1117"/>
    </location>
</feature>
<feature type="compositionally biased region" description="Basic residues" evidence="2">
    <location>
        <begin position="1071"/>
        <end position="1083"/>
    </location>
</feature>
<protein>
    <submittedName>
        <fullName evidence="6">Mitochondrial protein from FMP27-domain-containing protein</fullName>
    </submittedName>
</protein>
<feature type="compositionally biased region" description="Pro residues" evidence="2">
    <location>
        <begin position="735"/>
        <end position="744"/>
    </location>
</feature>
<feature type="region of interest" description="Disordered" evidence="2">
    <location>
        <begin position="2790"/>
        <end position="2910"/>
    </location>
</feature>
<feature type="region of interest" description="Disordered" evidence="2">
    <location>
        <begin position="1905"/>
        <end position="1931"/>
    </location>
</feature>
<feature type="compositionally biased region" description="Pro residues" evidence="2">
    <location>
        <begin position="836"/>
        <end position="846"/>
    </location>
</feature>
<feature type="compositionally biased region" description="Low complexity" evidence="2">
    <location>
        <begin position="2809"/>
        <end position="2818"/>
    </location>
</feature>
<feature type="compositionally biased region" description="Basic and acidic residues" evidence="2">
    <location>
        <begin position="91"/>
        <end position="108"/>
    </location>
</feature>
<feature type="compositionally biased region" description="Basic and acidic residues" evidence="2">
    <location>
        <begin position="1084"/>
        <end position="1095"/>
    </location>
</feature>
<feature type="compositionally biased region" description="Polar residues" evidence="2">
    <location>
        <begin position="1917"/>
        <end position="1927"/>
    </location>
</feature>
<feature type="compositionally biased region" description="Basic and acidic residues" evidence="2">
    <location>
        <begin position="2599"/>
        <end position="2608"/>
    </location>
</feature>
<dbReference type="InterPro" id="IPR019449">
    <property type="entry name" value="FMP27_WPPW_RBG"/>
</dbReference>
<feature type="region of interest" description="Disordered" evidence="2">
    <location>
        <begin position="91"/>
        <end position="142"/>
    </location>
</feature>